<dbReference type="InterPro" id="IPR028971">
    <property type="entry name" value="NAD-GDH_cat"/>
</dbReference>
<dbReference type="EMBL" id="BMCT01000007">
    <property type="protein sequence ID" value="GGF78476.1"/>
    <property type="molecule type" value="Genomic_DNA"/>
</dbReference>
<dbReference type="SUPFAM" id="SSF53223">
    <property type="entry name" value="Aminoacid dehydrogenase-like, N-terminal domain"/>
    <property type="match status" value="1"/>
</dbReference>
<evidence type="ECO:0000313" key="8">
    <source>
        <dbReference type="Proteomes" id="UP000606044"/>
    </source>
</evidence>
<dbReference type="GO" id="GO:0004069">
    <property type="term" value="F:L-aspartate:2-oxoglutarate aminotransferase activity"/>
    <property type="evidence" value="ECO:0007669"/>
    <property type="project" value="InterPro"/>
</dbReference>
<gene>
    <name evidence="7" type="ORF">GCM10007301_43070</name>
</gene>
<dbReference type="Gene3D" id="3.40.50.720">
    <property type="entry name" value="NAD(P)-binding Rossmann-like Domain"/>
    <property type="match status" value="1"/>
</dbReference>
<evidence type="ECO:0000259" key="5">
    <source>
        <dbReference type="Pfam" id="PF21076"/>
    </source>
</evidence>
<organism evidence="7 8">
    <name type="scientific">Azorhizobium oxalatiphilum</name>
    <dbReference type="NCBI Taxonomy" id="980631"/>
    <lineage>
        <taxon>Bacteria</taxon>
        <taxon>Pseudomonadati</taxon>
        <taxon>Pseudomonadota</taxon>
        <taxon>Alphaproteobacteria</taxon>
        <taxon>Hyphomicrobiales</taxon>
        <taxon>Xanthobacteraceae</taxon>
        <taxon>Azorhizobium</taxon>
    </lineage>
</organism>
<proteinExistence type="predicted"/>
<dbReference type="PIRSF" id="PIRSF036761">
    <property type="entry name" value="GDH_Mll4104"/>
    <property type="match status" value="1"/>
</dbReference>
<dbReference type="GO" id="GO:0004352">
    <property type="term" value="F:glutamate dehydrogenase (NAD+) activity"/>
    <property type="evidence" value="ECO:0007669"/>
    <property type="project" value="InterPro"/>
</dbReference>
<dbReference type="InterPro" id="IPR036291">
    <property type="entry name" value="NAD(P)-bd_dom_sf"/>
</dbReference>
<reference evidence="7" key="1">
    <citation type="journal article" date="2014" name="Int. J. Syst. Evol. Microbiol.">
        <title>Complete genome sequence of Corynebacterium casei LMG S-19264T (=DSM 44701T), isolated from a smear-ripened cheese.</title>
        <authorList>
            <consortium name="US DOE Joint Genome Institute (JGI-PGF)"/>
            <person name="Walter F."/>
            <person name="Albersmeier A."/>
            <person name="Kalinowski J."/>
            <person name="Ruckert C."/>
        </authorList>
    </citation>
    <scope>NUCLEOTIDE SEQUENCE</scope>
    <source>
        <strain evidence="7">CCM 7897</strain>
    </source>
</reference>
<feature type="domain" description="NAD-glutamate dehydrogenase ACT2" evidence="5">
    <location>
        <begin position="406"/>
        <end position="495"/>
    </location>
</feature>
<dbReference type="Pfam" id="PF21076">
    <property type="entry name" value="GDH_ACT2"/>
    <property type="match status" value="1"/>
</dbReference>
<dbReference type="Pfam" id="PF21079">
    <property type="entry name" value="GDH_HM2"/>
    <property type="match status" value="1"/>
</dbReference>
<dbReference type="PANTHER" id="PTHR43403">
    <property type="entry name" value="NAD-SPECIFIC GLUTAMATE DEHYDROGENASE"/>
    <property type="match status" value="1"/>
</dbReference>
<evidence type="ECO:0000259" key="6">
    <source>
        <dbReference type="Pfam" id="PF21077"/>
    </source>
</evidence>
<dbReference type="GO" id="GO:0006538">
    <property type="term" value="P:L-glutamate catabolic process"/>
    <property type="evidence" value="ECO:0007669"/>
    <property type="project" value="InterPro"/>
</dbReference>
<dbReference type="InterPro" id="IPR049056">
    <property type="entry name" value="NAD_Glu_DH_HM3"/>
</dbReference>
<comment type="caution">
    <text evidence="7">The sequence shown here is derived from an EMBL/GenBank/DDBJ whole genome shotgun (WGS) entry which is preliminary data.</text>
</comment>
<dbReference type="InterPro" id="IPR049059">
    <property type="entry name" value="NAD_Glu_DH_HM1"/>
</dbReference>
<feature type="domain" description="NAD-glutamate dehydrogenase catalytic" evidence="2">
    <location>
        <begin position="736"/>
        <end position="1230"/>
    </location>
</feature>
<protein>
    <submittedName>
        <fullName evidence="7">NAD-glutamate dehydrogenase</fullName>
    </submittedName>
</protein>
<accession>A0A917C8U7</accession>
<evidence type="ECO:0000259" key="3">
    <source>
        <dbReference type="Pfam" id="PF21074"/>
    </source>
</evidence>
<dbReference type="Pfam" id="PF21078">
    <property type="entry name" value="GDH_HM3"/>
    <property type="match status" value="1"/>
</dbReference>
<feature type="domain" description="NAD-glutamate dehydrogenase ACT3" evidence="6">
    <location>
        <begin position="552"/>
        <end position="632"/>
    </location>
</feature>
<dbReference type="InterPro" id="IPR049062">
    <property type="entry name" value="NAD_Glu_DH_ACT2"/>
</dbReference>
<dbReference type="InterPro" id="IPR049064">
    <property type="entry name" value="NAD_Glu_DH_ACT3"/>
</dbReference>
<dbReference type="Proteomes" id="UP000606044">
    <property type="component" value="Unassembled WGS sequence"/>
</dbReference>
<dbReference type="PANTHER" id="PTHR43403:SF1">
    <property type="entry name" value="NAD-SPECIFIC GLUTAMATE DEHYDROGENASE"/>
    <property type="match status" value="1"/>
</dbReference>
<feature type="domain" description="NAD-glutamate dehydrogenase N-terminal ACT1" evidence="4">
    <location>
        <begin position="36"/>
        <end position="177"/>
    </location>
</feature>
<feature type="domain" description="NAD-specific glutamate dehydrogenase C-terminal" evidence="3">
    <location>
        <begin position="1276"/>
        <end position="1607"/>
    </location>
</feature>
<evidence type="ECO:0000256" key="1">
    <source>
        <dbReference type="ARBA" id="ARBA00023002"/>
    </source>
</evidence>
<dbReference type="RefSeq" id="WP_188582440.1">
    <property type="nucleotide sequence ID" value="NZ_BMCT01000007.1"/>
</dbReference>
<dbReference type="Pfam" id="PF21073">
    <property type="entry name" value="GDH_HM1"/>
    <property type="match status" value="1"/>
</dbReference>
<dbReference type="SUPFAM" id="SSF51735">
    <property type="entry name" value="NAD(P)-binding Rossmann-fold domains"/>
    <property type="match status" value="1"/>
</dbReference>
<dbReference type="InterPro" id="IPR049058">
    <property type="entry name" value="NAD_Glu_DH_HM2"/>
</dbReference>
<evidence type="ECO:0000259" key="2">
    <source>
        <dbReference type="Pfam" id="PF05088"/>
    </source>
</evidence>
<dbReference type="Pfam" id="PF21074">
    <property type="entry name" value="GDH_C"/>
    <property type="match status" value="1"/>
</dbReference>
<dbReference type="InterPro" id="IPR024727">
    <property type="entry name" value="NAD_Glu_DH_N_ACT1"/>
</dbReference>
<evidence type="ECO:0000313" key="7">
    <source>
        <dbReference type="EMBL" id="GGF78476.1"/>
    </source>
</evidence>
<keyword evidence="1" id="KW-0560">Oxidoreductase</keyword>
<evidence type="ECO:0000259" key="4">
    <source>
        <dbReference type="Pfam" id="PF21075"/>
    </source>
</evidence>
<dbReference type="Pfam" id="PF05088">
    <property type="entry name" value="Bac_GDH_CD"/>
    <property type="match status" value="1"/>
</dbReference>
<sequence>MNIQGSQGADTFGHKARLSMAVSLLKADGARVPEAFTRQLFGSAAPEDVEALLPEAIAALARTAWGHLSAHKPGASDVHVFTPALPGQPAITVVETVNDDMSFLFDSVAAELTDRGIEVQLVTHPIFALERAGASVTGVETDLAAAAGRGLKRESLIHLHIPALGGAEAEAELREALLRVLADVRAANTDFLAMRGRVAETADRYRDDSAPYTPAERLEAADLADWLVDDNFIFLGLRAYALTPEGGLEAVPESGLGVLRDPAVHELRLGSEPVVTTPEIRQFLAGGKPLIITKSSLRSKVHRRVFLDYVGVKLHDDEGRLTGELRVIGLFTSTTYTHSVAQIPYLRTKSEAALHRAGLDPDSHSGKALATVLETYPRDDLFQIDLDTLQAHALDILSLYDRPRVRVLPRVDAFDRFVSVLVFAPRERFDASLRKRVGAALAQAYAGQVAAVEPVFLVDLPLTRVHYIIGRQEGRTPDVNRDALEKDISRLSLTWADRLRDALFASHGMREAQQLAERYGNAFDAGYIAAYGVQTAVEDIARLERLSDARPVALDFYRGADDTQSRISLRLLSHGRPLPLSQRVPMLENMGLRAIDESSYEIEAKGRGNSEAALSWVHEMSLERTDGRDIEVSGSAERLEDLLTAVLRDEAYNDGFNALVLDTQLNWREVALVRALARYLRQAGIAFSQDYLWTTLVHHAGVAEKIVRLFHIRFDPSRDETLEARAARETPLREAIEAALADVSSLDEDRILRRFVNLVDAALRTTFYQPDADGQPRPVIAIKYESAKVEALPLPLPLYEVFVYSPQVEGVHLRFGPVARGGLRWSDRPQDFRTEVLGLVKAQQVKNAVIVPVGAKGGFVPKRLPANGTREAIQAEGISAYKTFVSSLLDLTDDLKGGEVVHPRDVVRLDGDDPYLVVAADKGTATFSDTANAISQAHGFWLDDAFASGGSVGYDHKAMGITARGAWEAVKRHFRELNVDIQTTPVTVVGVGDMSGDVFGNGMLLSKALKLVAAFDHRHIFLDPTPDPAKAHAERERMFALPRSSWADYDPALISQGGGVFARTAKRIPLSPEVRALLGLDKPEAAPAEVMTAILKAKADLLWFGGIGTYVRSSQETDAQVGDRANDAIRIAASDLRVKVVGEGANLGMTQRGRIEAGRKGVKLNTDAIDNSAGVNTSDVEVNIKVALSLPVAEGALSAPERAKLLAEMTPDVAALVLRNNYLQPLALSLAERRGTEDLAFQQRMMQVLEGRGELDRAVEYLPSDSEIGDRRSRNESLTRPELAVLLAYAKLSLYADLLASDVPDDAYLAHELQAYFPAALRERFPEAIAAHRLRREIIATGLANAIVNQGGPAGVTRIADQTGADAAGIARAFAAVRDSYRLGALNAAIDALDTQVDGEVQLALYKEVQSLMIGRTIWFLRNVSFADGIAGVVERYGAAIAAIGAGMDASLPESWRAARDRRVAELISKRVPQALALDIAVLPALAVGSDIAQLAERTGRGIAEVAPTFFAAGRYFAVDDIVTSARAITAPDYYDRLALDRALAQMETFTRQITAEVLAQGGTGEEGVEAWVEHRRKEVDRIRATVQDITASGLTLSKLTLAANLLGDLARG</sequence>
<dbReference type="Pfam" id="PF21075">
    <property type="entry name" value="GDH_ACT1"/>
    <property type="match status" value="1"/>
</dbReference>
<dbReference type="Pfam" id="PF21077">
    <property type="entry name" value="GDH_ACT3"/>
    <property type="match status" value="1"/>
</dbReference>
<dbReference type="InterPro" id="IPR048381">
    <property type="entry name" value="GDH_C"/>
</dbReference>
<name>A0A917C8U7_9HYPH</name>
<keyword evidence="8" id="KW-1185">Reference proteome</keyword>
<reference evidence="7" key="2">
    <citation type="submission" date="2020-09" db="EMBL/GenBank/DDBJ databases">
        <authorList>
            <person name="Sun Q."/>
            <person name="Sedlacek I."/>
        </authorList>
    </citation>
    <scope>NUCLEOTIDE SEQUENCE</scope>
    <source>
        <strain evidence="7">CCM 7897</strain>
    </source>
</reference>
<dbReference type="InterPro" id="IPR007780">
    <property type="entry name" value="NAD_Glu_DH_bac"/>
</dbReference>
<dbReference type="InterPro" id="IPR046346">
    <property type="entry name" value="Aminoacid_DH-like_N_sf"/>
</dbReference>